<organism evidence="2 5">
    <name type="scientific">Aliivibrio finisterrensis</name>
    <dbReference type="NCBI Taxonomy" id="511998"/>
    <lineage>
        <taxon>Bacteria</taxon>
        <taxon>Pseudomonadati</taxon>
        <taxon>Pseudomonadota</taxon>
        <taxon>Gammaproteobacteria</taxon>
        <taxon>Vibrionales</taxon>
        <taxon>Vibrionaceae</taxon>
        <taxon>Aliivibrio</taxon>
    </lineage>
</organism>
<name>A0A4Q5KDA2_9GAMM</name>
<evidence type="ECO:0000313" key="6">
    <source>
        <dbReference type="Proteomes" id="UP000294063"/>
    </source>
</evidence>
<evidence type="ECO:0000313" key="5">
    <source>
        <dbReference type="Proteomes" id="UP000293465"/>
    </source>
</evidence>
<accession>A0A4Q5KDA2</accession>
<dbReference type="EMBL" id="SEZJ01000020">
    <property type="protein sequence ID" value="RYU43991.1"/>
    <property type="molecule type" value="Genomic_DNA"/>
</dbReference>
<reference evidence="5 6" key="1">
    <citation type="submission" date="2019-02" db="EMBL/GenBank/DDBJ databases">
        <title>Genome sequences of Aliivibrio finisterrensis strains from farmed Atlantic salmon.</title>
        <authorList>
            <person name="Bowman J.P."/>
        </authorList>
    </citation>
    <scope>NUCLEOTIDE SEQUENCE [LARGE SCALE GENOMIC DNA]</scope>
    <source>
        <strain evidence="4 7">A21</strain>
        <strain evidence="2 5">A32</strain>
        <strain evidence="3 6">A46</strain>
    </source>
</reference>
<keyword evidence="1" id="KW-0812">Transmembrane</keyword>
<dbReference type="AlphaFoldDB" id="A0A4Q5KDA2"/>
<dbReference type="Proteomes" id="UP000294063">
    <property type="component" value="Unassembled WGS sequence"/>
</dbReference>
<evidence type="ECO:0000313" key="4">
    <source>
        <dbReference type="EMBL" id="RYU61762.1"/>
    </source>
</evidence>
<evidence type="ECO:0000313" key="7">
    <source>
        <dbReference type="Proteomes" id="UP000294166"/>
    </source>
</evidence>
<evidence type="ECO:0000256" key="1">
    <source>
        <dbReference type="SAM" id="Phobius"/>
    </source>
</evidence>
<dbReference type="Proteomes" id="UP000294166">
    <property type="component" value="Unassembled WGS sequence"/>
</dbReference>
<keyword evidence="1" id="KW-1133">Transmembrane helix</keyword>
<dbReference type="Proteomes" id="UP000293465">
    <property type="component" value="Unassembled WGS sequence"/>
</dbReference>
<proteinExistence type="predicted"/>
<feature type="transmembrane region" description="Helical" evidence="1">
    <location>
        <begin position="20"/>
        <end position="38"/>
    </location>
</feature>
<dbReference type="OrthoDB" id="5917897at2"/>
<keyword evidence="7" id="KW-1185">Reference proteome</keyword>
<gene>
    <name evidence="2" type="ORF">ERW49_16880</name>
    <name evidence="4" type="ORF">ERW53_17600</name>
    <name evidence="3" type="ORF">ERW57_15830</name>
</gene>
<comment type="caution">
    <text evidence="2">The sequence shown here is derived from an EMBL/GenBank/DDBJ whole genome shotgun (WGS) entry which is preliminary data.</text>
</comment>
<protein>
    <submittedName>
        <fullName evidence="2">Uncharacterized protein</fullName>
    </submittedName>
</protein>
<keyword evidence="1" id="KW-0472">Membrane</keyword>
<dbReference type="EMBL" id="SEZN01000041">
    <property type="protein sequence ID" value="RYU61762.1"/>
    <property type="molecule type" value="Genomic_DNA"/>
</dbReference>
<evidence type="ECO:0000313" key="2">
    <source>
        <dbReference type="EMBL" id="RYU43991.1"/>
    </source>
</evidence>
<dbReference type="EMBL" id="SEZK01000035">
    <property type="protein sequence ID" value="RYU49217.1"/>
    <property type="molecule type" value="Genomic_DNA"/>
</dbReference>
<evidence type="ECO:0000313" key="3">
    <source>
        <dbReference type="EMBL" id="RYU49217.1"/>
    </source>
</evidence>
<sequence length="63" mass="7072">MLTKHSLITAGNTEGAAVLAAPYFFISHLVIHLAIIAISMHMRWEIAIIPKIRGYNRGSKYTY</sequence>